<dbReference type="AlphaFoldDB" id="A0A7X2NM43"/>
<keyword evidence="12" id="KW-0282">Flagellum</keyword>
<dbReference type="Proteomes" id="UP000429958">
    <property type="component" value="Unassembled WGS sequence"/>
</dbReference>
<dbReference type="GO" id="GO:0050918">
    <property type="term" value="P:positive chemotaxis"/>
    <property type="evidence" value="ECO:0007669"/>
    <property type="project" value="TreeGrafter"/>
</dbReference>
<evidence type="ECO:0000256" key="10">
    <source>
        <dbReference type="SAM" id="MobiDB-lite"/>
    </source>
</evidence>
<dbReference type="InterPro" id="IPR001689">
    <property type="entry name" value="Flag_FliM"/>
</dbReference>
<feature type="region of interest" description="Disordered" evidence="10">
    <location>
        <begin position="336"/>
        <end position="355"/>
    </location>
</feature>
<evidence type="ECO:0000256" key="9">
    <source>
        <dbReference type="ARBA" id="ARBA00023143"/>
    </source>
</evidence>
<sequence length="355" mass="40969">MADVLSQSQIDELLRSMNDEKTEPHKEMQNKKAETVEKDYSKYDFYSPRKFTKDKMKILTSIFENYARIITSQVNGIFRVMTDITVIEVQECRYYEFVNSLNENSSVTLTDVFVEEHNKNLVPLMLYISPGMVITLIDHMLGGSSEAVKVEEGYRYSDVETALYKKISSHLVQALKDGFSNYLNAEFKTQRIEENPSMIQDVGLDETVAIIHFNVDLAGLAVERIKICMPGTLLEYMFRLIDNRKHIARGYAYEDNREKIFENIRHSSLPVTGQLGRVGLELSDIYHLKVGDVIDMNKPKDSEVKLFVGKQSWFSGTMGIYKKNVAVRINRRFYGEDEKRSEETKPLEEVQEVSD</sequence>
<reference evidence="12 13" key="1">
    <citation type="submission" date="2019-08" db="EMBL/GenBank/DDBJ databases">
        <title>In-depth cultivation of the pig gut microbiome towards novel bacterial diversity and tailored functional studies.</title>
        <authorList>
            <person name="Wylensek D."/>
            <person name="Hitch T.C.A."/>
            <person name="Clavel T."/>
        </authorList>
    </citation>
    <scope>NUCLEOTIDE SEQUENCE [LARGE SCALE GENOMIC DNA]</scope>
    <source>
        <strain evidence="12 13">WCA-389-WT-23D1</strain>
    </source>
</reference>
<dbReference type="CDD" id="cd17908">
    <property type="entry name" value="FliM"/>
    <property type="match status" value="1"/>
</dbReference>
<feature type="compositionally biased region" description="Basic and acidic residues" evidence="10">
    <location>
        <begin position="336"/>
        <end position="348"/>
    </location>
</feature>
<dbReference type="Gene3D" id="2.30.330.10">
    <property type="entry name" value="SpoA-like"/>
    <property type="match status" value="1"/>
</dbReference>
<dbReference type="Pfam" id="PF02154">
    <property type="entry name" value="FliM"/>
    <property type="match status" value="1"/>
</dbReference>
<keyword evidence="8" id="KW-0472">Membrane</keyword>
<keyword evidence="7" id="KW-0283">Flagellar rotation</keyword>
<dbReference type="PANTHER" id="PTHR30034:SF6">
    <property type="entry name" value="YOP PROTEINS TRANSLOCATION PROTEIN Q"/>
    <property type="match status" value="1"/>
</dbReference>
<evidence type="ECO:0000256" key="5">
    <source>
        <dbReference type="ARBA" id="ARBA00022475"/>
    </source>
</evidence>
<dbReference type="Gene3D" id="3.40.1550.10">
    <property type="entry name" value="CheC-like"/>
    <property type="match status" value="1"/>
</dbReference>
<evidence type="ECO:0000256" key="3">
    <source>
        <dbReference type="ARBA" id="ARBA00011049"/>
    </source>
</evidence>
<comment type="subcellular location">
    <subcellularLocation>
        <location evidence="1">Bacterial flagellum basal body</location>
    </subcellularLocation>
    <subcellularLocation>
        <location evidence="2">Cell membrane</location>
        <topology evidence="2">Peripheral membrane protein</topology>
    </subcellularLocation>
</comment>
<dbReference type="InterPro" id="IPR036429">
    <property type="entry name" value="SpoA-like_sf"/>
</dbReference>
<dbReference type="InterPro" id="IPR028976">
    <property type="entry name" value="CheC-like_sf"/>
</dbReference>
<evidence type="ECO:0000256" key="7">
    <source>
        <dbReference type="ARBA" id="ARBA00022779"/>
    </source>
</evidence>
<evidence type="ECO:0000256" key="8">
    <source>
        <dbReference type="ARBA" id="ARBA00023136"/>
    </source>
</evidence>
<comment type="caution">
    <text evidence="12">The sequence shown here is derived from an EMBL/GenBank/DDBJ whole genome shotgun (WGS) entry which is preliminary data.</text>
</comment>
<protein>
    <recommendedName>
        <fullName evidence="4">Flagellar motor switch protein FliM</fullName>
    </recommendedName>
</protein>
<dbReference type="SUPFAM" id="SSF103039">
    <property type="entry name" value="CheC-like"/>
    <property type="match status" value="1"/>
</dbReference>
<feature type="region of interest" description="Disordered" evidence="10">
    <location>
        <begin position="15"/>
        <end position="34"/>
    </location>
</feature>
<evidence type="ECO:0000256" key="2">
    <source>
        <dbReference type="ARBA" id="ARBA00004202"/>
    </source>
</evidence>
<evidence type="ECO:0000256" key="4">
    <source>
        <dbReference type="ARBA" id="ARBA00021898"/>
    </source>
</evidence>
<dbReference type="SUPFAM" id="SSF101801">
    <property type="entry name" value="Surface presentation of antigens (SPOA)"/>
    <property type="match status" value="1"/>
</dbReference>
<dbReference type="EMBL" id="VUMD01000010">
    <property type="protein sequence ID" value="MSS37377.1"/>
    <property type="molecule type" value="Genomic_DNA"/>
</dbReference>
<evidence type="ECO:0000313" key="13">
    <source>
        <dbReference type="Proteomes" id="UP000429958"/>
    </source>
</evidence>
<evidence type="ECO:0000256" key="1">
    <source>
        <dbReference type="ARBA" id="ARBA00004117"/>
    </source>
</evidence>
<dbReference type="PANTHER" id="PTHR30034">
    <property type="entry name" value="FLAGELLAR MOTOR SWITCH PROTEIN FLIM"/>
    <property type="match status" value="1"/>
</dbReference>
<dbReference type="InterPro" id="IPR001543">
    <property type="entry name" value="FliN-like_C"/>
</dbReference>
<evidence type="ECO:0000313" key="12">
    <source>
        <dbReference type="EMBL" id="MSS37377.1"/>
    </source>
</evidence>
<dbReference type="GO" id="GO:0009425">
    <property type="term" value="C:bacterial-type flagellum basal body"/>
    <property type="evidence" value="ECO:0007669"/>
    <property type="project" value="UniProtKB-SubCell"/>
</dbReference>
<gene>
    <name evidence="12" type="ORF">FYJ39_12515</name>
</gene>
<dbReference type="PIRSF" id="PIRSF002888">
    <property type="entry name" value="FliM"/>
    <property type="match status" value="1"/>
</dbReference>
<keyword evidence="6" id="KW-0145">Chemotaxis</keyword>
<dbReference type="PRINTS" id="PR00955">
    <property type="entry name" value="FLGMOTORFLIM"/>
</dbReference>
<keyword evidence="13" id="KW-1185">Reference proteome</keyword>
<keyword evidence="5" id="KW-1003">Cell membrane</keyword>
<evidence type="ECO:0000259" key="11">
    <source>
        <dbReference type="Pfam" id="PF01052"/>
    </source>
</evidence>
<keyword evidence="9" id="KW-0975">Bacterial flagellum</keyword>
<comment type="similarity">
    <text evidence="3">Belongs to the FliM family.</text>
</comment>
<name>A0A7X2NM43_9CLOT</name>
<dbReference type="GO" id="GO:0003774">
    <property type="term" value="F:cytoskeletal motor activity"/>
    <property type="evidence" value="ECO:0007669"/>
    <property type="project" value="InterPro"/>
</dbReference>
<dbReference type="Pfam" id="PF01052">
    <property type="entry name" value="FliMN_C"/>
    <property type="match status" value="1"/>
</dbReference>
<proteinExistence type="inferred from homology"/>
<evidence type="ECO:0000256" key="6">
    <source>
        <dbReference type="ARBA" id="ARBA00022500"/>
    </source>
</evidence>
<keyword evidence="12" id="KW-0966">Cell projection</keyword>
<dbReference type="GO" id="GO:0071978">
    <property type="term" value="P:bacterial-type flagellum-dependent swarming motility"/>
    <property type="evidence" value="ECO:0007669"/>
    <property type="project" value="TreeGrafter"/>
</dbReference>
<keyword evidence="12" id="KW-0969">Cilium</keyword>
<accession>A0A7X2NM43</accession>
<dbReference type="RefSeq" id="WP_154472804.1">
    <property type="nucleotide sequence ID" value="NZ_DBEWUL010000174.1"/>
</dbReference>
<feature type="domain" description="Flagellar motor switch protein FliN-like C-terminal" evidence="11">
    <location>
        <begin position="263"/>
        <end position="331"/>
    </location>
</feature>
<dbReference type="GO" id="GO:0005886">
    <property type="term" value="C:plasma membrane"/>
    <property type="evidence" value="ECO:0007669"/>
    <property type="project" value="UniProtKB-SubCell"/>
</dbReference>
<organism evidence="12 13">
    <name type="scientific">Clostridium porci</name>
    <dbReference type="NCBI Taxonomy" id="2605778"/>
    <lineage>
        <taxon>Bacteria</taxon>
        <taxon>Bacillati</taxon>
        <taxon>Bacillota</taxon>
        <taxon>Clostridia</taxon>
        <taxon>Eubacteriales</taxon>
        <taxon>Clostridiaceae</taxon>
        <taxon>Clostridium</taxon>
    </lineage>
</organism>